<dbReference type="SUPFAM" id="SSF82649">
    <property type="entry name" value="SufE/NifU"/>
    <property type="match status" value="1"/>
</dbReference>
<dbReference type="Proteomes" id="UP000271125">
    <property type="component" value="Unassembled WGS sequence"/>
</dbReference>
<evidence type="ECO:0000313" key="2">
    <source>
        <dbReference type="Proteomes" id="UP000271125"/>
    </source>
</evidence>
<gene>
    <name evidence="1" type="ORF">DRP43_05010</name>
</gene>
<feature type="non-terminal residue" evidence="1">
    <location>
        <position position="120"/>
    </location>
</feature>
<dbReference type="AlphaFoldDB" id="A0A660SFC6"/>
<proteinExistence type="predicted"/>
<comment type="caution">
    <text evidence="1">The sequence shown here is derived from an EMBL/GenBank/DDBJ whole genome shotgun (WGS) entry which is preliminary data.</text>
</comment>
<name>A0A660SFC6_UNCT6</name>
<dbReference type="Gene3D" id="3.90.1010.10">
    <property type="match status" value="1"/>
</dbReference>
<dbReference type="EMBL" id="QNBD01000233">
    <property type="protein sequence ID" value="RKX68886.1"/>
    <property type="molecule type" value="Genomic_DNA"/>
</dbReference>
<sequence length="120" mass="13351">MDKLVREYFIKKIKRENFGQIEKADFISRGSICIETSGDVISIYIKKEGNILSDVKMECGPCDPAAIVATNIAVDILKNKKIDDIVNDKTALDEEFSAIIGGESKDGLTHFNKVIDQVKE</sequence>
<accession>A0A660SFC6</accession>
<reference evidence="1 2" key="1">
    <citation type="submission" date="2018-06" db="EMBL/GenBank/DDBJ databases">
        <title>Extensive metabolic versatility and redundancy in microbially diverse, dynamic hydrothermal sediments.</title>
        <authorList>
            <person name="Dombrowski N."/>
            <person name="Teske A."/>
            <person name="Baker B.J."/>
        </authorList>
    </citation>
    <scope>NUCLEOTIDE SEQUENCE [LARGE SCALE GENOMIC DNA]</scope>
    <source>
        <strain evidence="1">B10_G13</strain>
    </source>
</reference>
<evidence type="ECO:0000313" key="1">
    <source>
        <dbReference type="EMBL" id="RKX68886.1"/>
    </source>
</evidence>
<protein>
    <submittedName>
        <fullName evidence="1">Uncharacterized protein</fullName>
    </submittedName>
</protein>
<organism evidence="1 2">
    <name type="scientific">candidate division TA06 bacterium</name>
    <dbReference type="NCBI Taxonomy" id="2250710"/>
    <lineage>
        <taxon>Bacteria</taxon>
        <taxon>Bacteria division TA06</taxon>
    </lineage>
</organism>